<sequence length="105" mass="12630">MTNRNLYNKGTYRSYEYGKIPPYMKKLGNRKWRSNTQKELEKELSTESMTKVQLLQKKSKKKLRIKVKITLLDQGKKYSRYCTYPSEKQLRDSSKRNNIINVVFK</sequence>
<name>A0ABW8PBL6_9FLAO</name>
<reference evidence="1 2" key="1">
    <citation type="submission" date="2024-02" db="EMBL/GenBank/DDBJ databases">
        <title>Comparative Genomic Analysis of Flavobacterium Species Causing Columnaris Disease of Freshwater Fish in Thailand: Insights into Virulence and Resistance Mechanisms.</title>
        <authorList>
            <person name="Nguyen D."/>
            <person name="Chokmangmeepisarn P."/>
            <person name="Khianchaikhan K."/>
            <person name="Morishita M."/>
            <person name="Bunnoy A."/>
            <person name="Rodkhum C."/>
        </authorList>
    </citation>
    <scope>NUCLEOTIDE SEQUENCE [LARGE SCALE GENOMIC DNA]</scope>
    <source>
        <strain evidence="1 2">CNRT2201</strain>
    </source>
</reference>
<proteinExistence type="predicted"/>
<protein>
    <submittedName>
        <fullName evidence="1">Uncharacterized protein</fullName>
    </submittedName>
</protein>
<dbReference type="EMBL" id="JAZGZP010000024">
    <property type="protein sequence ID" value="MFK7001934.1"/>
    <property type="molecule type" value="Genomic_DNA"/>
</dbReference>
<organism evidence="1 2">
    <name type="scientific">Flavobacterium oreochromis</name>
    <dbReference type="NCBI Taxonomy" id="2906078"/>
    <lineage>
        <taxon>Bacteria</taxon>
        <taxon>Pseudomonadati</taxon>
        <taxon>Bacteroidota</taxon>
        <taxon>Flavobacteriia</taxon>
        <taxon>Flavobacteriales</taxon>
        <taxon>Flavobacteriaceae</taxon>
        <taxon>Flavobacterium</taxon>
    </lineage>
</organism>
<evidence type="ECO:0000313" key="1">
    <source>
        <dbReference type="EMBL" id="MFK7001934.1"/>
    </source>
</evidence>
<accession>A0ABW8PBL6</accession>
<dbReference type="Proteomes" id="UP001621706">
    <property type="component" value="Unassembled WGS sequence"/>
</dbReference>
<comment type="caution">
    <text evidence="1">The sequence shown here is derived from an EMBL/GenBank/DDBJ whole genome shotgun (WGS) entry which is preliminary data.</text>
</comment>
<evidence type="ECO:0000313" key="2">
    <source>
        <dbReference type="Proteomes" id="UP001621706"/>
    </source>
</evidence>
<gene>
    <name evidence="1" type="ORF">V3I07_13650</name>
</gene>
<keyword evidence="2" id="KW-1185">Reference proteome</keyword>
<dbReference type="RefSeq" id="WP_103715356.1">
    <property type="nucleotide sequence ID" value="NZ_JAZGZP010000024.1"/>
</dbReference>